<protein>
    <recommendedName>
        <fullName evidence="3">DDE-1 domain-containing protein</fullName>
    </recommendedName>
</protein>
<dbReference type="Proteomes" id="UP000499080">
    <property type="component" value="Unassembled WGS sequence"/>
</dbReference>
<evidence type="ECO:0000313" key="1">
    <source>
        <dbReference type="EMBL" id="GBN12141.1"/>
    </source>
</evidence>
<keyword evidence="2" id="KW-1185">Reference proteome</keyword>
<organism evidence="1 2">
    <name type="scientific">Araneus ventricosus</name>
    <name type="common">Orbweaver spider</name>
    <name type="synonym">Epeira ventricosa</name>
    <dbReference type="NCBI Taxonomy" id="182803"/>
    <lineage>
        <taxon>Eukaryota</taxon>
        <taxon>Metazoa</taxon>
        <taxon>Ecdysozoa</taxon>
        <taxon>Arthropoda</taxon>
        <taxon>Chelicerata</taxon>
        <taxon>Arachnida</taxon>
        <taxon>Araneae</taxon>
        <taxon>Araneomorphae</taxon>
        <taxon>Entelegynae</taxon>
        <taxon>Araneoidea</taxon>
        <taxon>Araneidae</taxon>
        <taxon>Araneus</taxon>
    </lineage>
</organism>
<dbReference type="EMBL" id="BGPR01198799">
    <property type="protein sequence ID" value="GBN12141.1"/>
    <property type="molecule type" value="Genomic_DNA"/>
</dbReference>
<dbReference type="AlphaFoldDB" id="A0A4Y2LBQ4"/>
<reference evidence="1 2" key="1">
    <citation type="journal article" date="2019" name="Sci. Rep.">
        <title>Orb-weaving spider Araneus ventricosus genome elucidates the spidroin gene catalogue.</title>
        <authorList>
            <person name="Kono N."/>
            <person name="Nakamura H."/>
            <person name="Ohtoshi R."/>
            <person name="Moran D.A.P."/>
            <person name="Shinohara A."/>
            <person name="Yoshida Y."/>
            <person name="Fujiwara M."/>
            <person name="Mori M."/>
            <person name="Tomita M."/>
            <person name="Arakawa K."/>
        </authorList>
    </citation>
    <scope>NUCLEOTIDE SEQUENCE [LARGE SCALE GENOMIC DNA]</scope>
</reference>
<comment type="caution">
    <text evidence="1">The sequence shown here is derived from an EMBL/GenBank/DDBJ whole genome shotgun (WGS) entry which is preliminary data.</text>
</comment>
<evidence type="ECO:0008006" key="3">
    <source>
        <dbReference type="Google" id="ProtNLM"/>
    </source>
</evidence>
<accession>A0A4Y2LBQ4</accession>
<gene>
    <name evidence="1" type="ORF">AVEN_54749_1</name>
</gene>
<proteinExistence type="predicted"/>
<name>A0A4Y2LBQ4_ARAVE</name>
<sequence>MFIFPQKRENTIHIDGASPGSFAQYHPSGRMQREILVYWFQTFIQFSKTSNGKPVLLIFGLPCHPYEEPRSDQLCQRKKCHFIVLAATLFPQDAAARHDLHDFFEHLLPTRGKSVARNASWKGCHYSASCQTVRCCFP</sequence>
<evidence type="ECO:0000313" key="2">
    <source>
        <dbReference type="Proteomes" id="UP000499080"/>
    </source>
</evidence>